<dbReference type="InterPro" id="IPR007822">
    <property type="entry name" value="LANC-like"/>
</dbReference>
<dbReference type="Pfam" id="PF05147">
    <property type="entry name" value="LANC_like"/>
    <property type="match status" value="1"/>
</dbReference>
<dbReference type="InterPro" id="IPR012341">
    <property type="entry name" value="6hp_glycosidase-like_sf"/>
</dbReference>
<dbReference type="InterPro" id="IPR017146">
    <property type="entry name" value="Lanti_2_LanM"/>
</dbReference>
<reference evidence="2 3" key="1">
    <citation type="submission" date="2022-03" db="EMBL/GenBank/DDBJ databases">
        <title>Complete genome sequence of Lysobacter capsici VKM B-2533 and Lysobacter gummosus 10.1.1, promising sources of lytic agents.</title>
        <authorList>
            <person name="Tarlachkov S.V."/>
            <person name="Kudryakova I.V."/>
            <person name="Afoshin A.S."/>
            <person name="Leontyevskaya E.A."/>
            <person name="Leontyevskaya N.V."/>
        </authorList>
    </citation>
    <scope>NUCLEOTIDE SEQUENCE [LARGE SCALE GENOMIC DNA]</scope>
    <source>
        <strain evidence="2 3">10.1.1</strain>
    </source>
</reference>
<dbReference type="Proteomes" id="UP000829194">
    <property type="component" value="Chromosome"/>
</dbReference>
<proteinExistence type="predicted"/>
<accession>A0ABY3XDX3</accession>
<evidence type="ECO:0000313" key="3">
    <source>
        <dbReference type="Proteomes" id="UP000829194"/>
    </source>
</evidence>
<dbReference type="InterPro" id="IPR025410">
    <property type="entry name" value="Lant_dehyd"/>
</dbReference>
<dbReference type="SUPFAM" id="SSF158745">
    <property type="entry name" value="LanC-like"/>
    <property type="match status" value="1"/>
</dbReference>
<gene>
    <name evidence="2" type="primary">lanM</name>
    <name evidence="2" type="ORF">MOV92_21820</name>
</gene>
<organism evidence="2 3">
    <name type="scientific">Lysobacter gummosus</name>
    <dbReference type="NCBI Taxonomy" id="262324"/>
    <lineage>
        <taxon>Bacteria</taxon>
        <taxon>Pseudomonadati</taxon>
        <taxon>Pseudomonadota</taxon>
        <taxon>Gammaproteobacteria</taxon>
        <taxon>Lysobacterales</taxon>
        <taxon>Lysobacteraceae</taxon>
        <taxon>Lysobacter</taxon>
    </lineage>
</organism>
<dbReference type="NCBIfam" id="TIGR03897">
    <property type="entry name" value="lanti_2_LanM"/>
    <property type="match status" value="1"/>
</dbReference>
<evidence type="ECO:0000259" key="1">
    <source>
        <dbReference type="Pfam" id="PF13575"/>
    </source>
</evidence>
<dbReference type="EMBL" id="CP093547">
    <property type="protein sequence ID" value="UNP29075.1"/>
    <property type="molecule type" value="Genomic_DNA"/>
</dbReference>
<dbReference type="Pfam" id="PF13575">
    <property type="entry name" value="DUF4135"/>
    <property type="match status" value="1"/>
</dbReference>
<feature type="domain" description="Lantibiotic biosynthesis protein dehydration" evidence="1">
    <location>
        <begin position="110"/>
        <end position="477"/>
    </location>
</feature>
<sequence length="923" mass="99678">MSSLDFDRYYIAAICREEAEALRGRIVERVAASAVPAGLHPALIDGAGEYLLQRLCWMFQKVFVFELNRYAGAAPGPQARPATAVGDPVFVAFVQAIAEGERARDLRLRYAFLYRRAQRFCEGFVEFLRDHLGHLAADAQALQAFGLKSDLTPLRIEFGQGDPHRGARATIRYRFDAFDLYYKPRGLGLDLLYARLQRMADTDIAVLQSIDREHYGWQLGVRGGGAQGAEAATRFYSSLGTCTAVAHLLCGTDIHFENIVTDAHGRPFFVDVEALFTNTARIDRQAASAVTIMDAEHELDRRLGESVLGVGVVSLRRTREGVFSGAAQGDRVAAPVSREVAVDAKTASMRLSRVHDAIRIDSPVPRVDGEPAAFAAYFEAFADGYRDAAAALTAHARQVAALLDDAASLRSRQIMRHTYLYGLFLAETTHPALAEPAAADALLLKLRREEAGKPFLRHLYDSERQQLLQFDIPYFEARLDGCDLHSPFGTIAGFFQRSALQLVRERLDRFADASWIARQLSFVAVALGCHGGAGCAGHAHGDLAASVAAALDDGSVSGEGDGSVLWTYSPPAGTPGGDFAIMPMGPDLYTGLGGILAFLSRRHAPGADTGADALTERLIATGRRILVERSAMLGSGAYSGMEGLILALAEAAVERGDEELRKLSVEAFLAREPQWSADRFDIIDGAAGIALVALALHRLDGDARLLAVARRLGERLIAAARPGDDGPEWWLHGVDRCVTGFAHGGSGIAFALMQLAQALGDTAMNELALHALRREDRLFDADIGLWPDTREAQPQYSLGWCNGAAGFLLARAQAWDRLEPWQRDCVRAAFARSVEWFGRLKDDSLCHGSAGVHLALAKVAAALGFDFDMDAPAFAVDDYRAGWTHDRGNLGLMVGLAGAGLAHLPAQPTAGGASRGFCPLTLT</sequence>
<dbReference type="SMART" id="SM01260">
    <property type="entry name" value="LANC_like"/>
    <property type="match status" value="1"/>
</dbReference>
<keyword evidence="3" id="KW-1185">Reference proteome</keyword>
<dbReference type="Gene3D" id="1.50.10.10">
    <property type="match status" value="1"/>
</dbReference>
<evidence type="ECO:0000313" key="2">
    <source>
        <dbReference type="EMBL" id="UNP29075.1"/>
    </source>
</evidence>
<protein>
    <submittedName>
        <fullName evidence="2">Type 2 lanthipeptide synthetase LanM</fullName>
    </submittedName>
</protein>
<name>A0ABY3XDX3_9GAMM</name>
<dbReference type="RefSeq" id="WP_057944588.1">
    <property type="nucleotide sequence ID" value="NZ_CP011131.1"/>
</dbReference>
<dbReference type="PRINTS" id="PR01950">
    <property type="entry name" value="LANCSUPER"/>
</dbReference>
<dbReference type="PIRSF" id="PIRSF037228">
    <property type="entry name" value="Lant_mod_RumM"/>
    <property type="match status" value="1"/>
</dbReference>